<dbReference type="Pfam" id="PF03446">
    <property type="entry name" value="NAD_binding_2"/>
    <property type="match status" value="1"/>
</dbReference>
<evidence type="ECO:0000256" key="4">
    <source>
        <dbReference type="ARBA" id="ARBA00023064"/>
    </source>
</evidence>
<dbReference type="EMBL" id="SMYL01000002">
    <property type="protein sequence ID" value="TDK67120.1"/>
    <property type="molecule type" value="Genomic_DNA"/>
</dbReference>
<reference evidence="6 7" key="1">
    <citation type="submission" date="2019-03" db="EMBL/GenBank/DDBJ databases">
        <title>Sapientia aquatica gen. nov., sp. nov., isolated from a crater lake.</title>
        <authorList>
            <person name="Felfoldi T."/>
            <person name="Szabo A."/>
            <person name="Toth E."/>
            <person name="Schumann P."/>
            <person name="Keki Z."/>
            <person name="Marialigeti K."/>
            <person name="Mathe I."/>
        </authorList>
    </citation>
    <scope>NUCLEOTIDE SEQUENCE [LARGE SCALE GENOMIC DNA]</scope>
    <source>
        <strain evidence="6 7">SA-152</strain>
    </source>
</reference>
<name>A0A4R5W364_9BURK</name>
<dbReference type="InterPro" id="IPR006115">
    <property type="entry name" value="6PGDH_NADP-bd"/>
</dbReference>
<dbReference type="GO" id="GO:0019521">
    <property type="term" value="P:D-gluconate metabolic process"/>
    <property type="evidence" value="ECO:0007669"/>
    <property type="project" value="UniProtKB-KW"/>
</dbReference>
<dbReference type="OrthoDB" id="9804542at2"/>
<comment type="similarity">
    <text evidence="2">Belongs to the 6-phosphogluconate dehydrogenase family.</text>
</comment>
<dbReference type="InterPro" id="IPR006114">
    <property type="entry name" value="6PGDH_C"/>
</dbReference>
<keyword evidence="3" id="KW-0560">Oxidoreductase</keyword>
<dbReference type="InterPro" id="IPR004849">
    <property type="entry name" value="6DGDH_YqeC"/>
</dbReference>
<dbReference type="InterPro" id="IPR013328">
    <property type="entry name" value="6PGD_dom2"/>
</dbReference>
<dbReference type="NCBIfam" id="TIGR00872">
    <property type="entry name" value="gnd_rel"/>
    <property type="match status" value="1"/>
</dbReference>
<dbReference type="GO" id="GO:0016054">
    <property type="term" value="P:organic acid catabolic process"/>
    <property type="evidence" value="ECO:0007669"/>
    <property type="project" value="UniProtKB-ARBA"/>
</dbReference>
<dbReference type="GO" id="GO:0006098">
    <property type="term" value="P:pentose-phosphate shunt"/>
    <property type="evidence" value="ECO:0007669"/>
    <property type="project" value="UniProtKB-UniPathway"/>
</dbReference>
<dbReference type="InterPro" id="IPR002204">
    <property type="entry name" value="3-OH-isobutyrate_DH-rel_CS"/>
</dbReference>
<dbReference type="SUPFAM" id="SSF51735">
    <property type="entry name" value="NAD(P)-binding Rossmann-fold domains"/>
    <property type="match status" value="1"/>
</dbReference>
<keyword evidence="4" id="KW-0311">Gluconate utilization</keyword>
<comment type="pathway">
    <text evidence="1">Carbohydrate degradation; pentose phosphate pathway.</text>
</comment>
<dbReference type="InterPro" id="IPR008927">
    <property type="entry name" value="6-PGluconate_DH-like_C_sf"/>
</dbReference>
<evidence type="ECO:0000313" key="6">
    <source>
        <dbReference type="EMBL" id="TDK67120.1"/>
    </source>
</evidence>
<feature type="domain" description="6-phosphogluconate dehydrogenase C-terminal" evidence="5">
    <location>
        <begin position="186"/>
        <end position="343"/>
    </location>
</feature>
<dbReference type="Gene3D" id="1.10.1040.10">
    <property type="entry name" value="N-(1-d-carboxylethyl)-l-norvaline Dehydrogenase, domain 2"/>
    <property type="match status" value="1"/>
</dbReference>
<protein>
    <submittedName>
        <fullName evidence="6">Decarboxylating 6-phosphogluconate dehydrogenase</fullName>
    </submittedName>
</protein>
<dbReference type="Pfam" id="PF00393">
    <property type="entry name" value="6PGD"/>
    <property type="match status" value="2"/>
</dbReference>
<dbReference type="NCBIfam" id="NF007161">
    <property type="entry name" value="PRK09599.1"/>
    <property type="match status" value="1"/>
</dbReference>
<dbReference type="PRINTS" id="PR00076">
    <property type="entry name" value="6PGDHDRGNASE"/>
</dbReference>
<dbReference type="UniPathway" id="UPA00115"/>
<evidence type="ECO:0000259" key="5">
    <source>
        <dbReference type="SMART" id="SM01350"/>
    </source>
</evidence>
<dbReference type="RefSeq" id="WP_133326051.1">
    <property type="nucleotide sequence ID" value="NZ_SMYL01000002.1"/>
</dbReference>
<accession>A0A4R5W364</accession>
<evidence type="ECO:0000256" key="3">
    <source>
        <dbReference type="ARBA" id="ARBA00023002"/>
    </source>
</evidence>
<evidence type="ECO:0000256" key="1">
    <source>
        <dbReference type="ARBA" id="ARBA00004959"/>
    </source>
</evidence>
<dbReference type="PROSITE" id="PS00895">
    <property type="entry name" value="3_HYDROXYISOBUT_DH"/>
    <property type="match status" value="1"/>
</dbReference>
<sequence length="349" mass="37414">MQIGIIGLGKMGSNMALRLLTAGHDCVVFDSKSSAIDALTAHGAQGSTSAADLVSKLSLPRVIWLMIPSARVNENVRMLATLLSAGDILIDGGNSYYQDDIQRNHILKSFHIHFVDVGTSGGILGLEGGYCLMVGGEKDIVQYIEPILIALSPDKEHCKVSAASTARNLEGTAKCGYLYCGSHGAGHFVKMIHNGIEYGIMGAYAEGLNILRNANIGKQQNDGDVAATPLRNSDYYQFDLDLAQITELWRHSSIISSLLLDLTAHALLDDPNLDTYSGYVADSGEGRWTINTALDEAVPAPILSAALYDRFSSRGNANFAQKILSAMRQQFGGHTEATHEKAADDGISN</sequence>
<dbReference type="GO" id="GO:0004616">
    <property type="term" value="F:phosphogluconate dehydrogenase (decarboxylating) activity"/>
    <property type="evidence" value="ECO:0007669"/>
    <property type="project" value="InterPro"/>
</dbReference>
<comment type="caution">
    <text evidence="6">The sequence shown here is derived from an EMBL/GenBank/DDBJ whole genome shotgun (WGS) entry which is preliminary data.</text>
</comment>
<dbReference type="Proteomes" id="UP000294829">
    <property type="component" value="Unassembled WGS sequence"/>
</dbReference>
<dbReference type="Gene3D" id="3.40.50.720">
    <property type="entry name" value="NAD(P)-binding Rossmann-like Domain"/>
    <property type="match status" value="1"/>
</dbReference>
<dbReference type="InterPro" id="IPR036291">
    <property type="entry name" value="NAD(P)-bd_dom_sf"/>
</dbReference>
<dbReference type="PANTHER" id="PTHR11811">
    <property type="entry name" value="6-PHOSPHOGLUCONATE DEHYDROGENASE"/>
    <property type="match status" value="1"/>
</dbReference>
<dbReference type="SMART" id="SM01350">
    <property type="entry name" value="6PGD"/>
    <property type="match status" value="1"/>
</dbReference>
<dbReference type="AlphaFoldDB" id="A0A4R5W364"/>
<dbReference type="GO" id="GO:0050661">
    <property type="term" value="F:NADP binding"/>
    <property type="evidence" value="ECO:0007669"/>
    <property type="project" value="InterPro"/>
</dbReference>
<dbReference type="SUPFAM" id="SSF48179">
    <property type="entry name" value="6-phosphogluconate dehydrogenase C-terminal domain-like"/>
    <property type="match status" value="1"/>
</dbReference>
<organism evidence="6 7">
    <name type="scientific">Sapientia aquatica</name>
    <dbReference type="NCBI Taxonomy" id="1549640"/>
    <lineage>
        <taxon>Bacteria</taxon>
        <taxon>Pseudomonadati</taxon>
        <taxon>Pseudomonadota</taxon>
        <taxon>Betaproteobacteria</taxon>
        <taxon>Burkholderiales</taxon>
        <taxon>Oxalobacteraceae</taxon>
        <taxon>Sapientia</taxon>
    </lineage>
</organism>
<proteinExistence type="inferred from homology"/>
<dbReference type="InterPro" id="IPR006183">
    <property type="entry name" value="Pgluconate_DH"/>
</dbReference>
<evidence type="ECO:0000313" key="7">
    <source>
        <dbReference type="Proteomes" id="UP000294829"/>
    </source>
</evidence>
<evidence type="ECO:0000256" key="2">
    <source>
        <dbReference type="ARBA" id="ARBA00008419"/>
    </source>
</evidence>
<gene>
    <name evidence="6" type="primary">gnd</name>
    <name evidence="6" type="ORF">E2I14_04970</name>
</gene>
<keyword evidence="7" id="KW-1185">Reference proteome</keyword>